<sequence>MRGRSTSWCRTHDQGHQRGVLCGLLLHLLPEVDGHHRGILLPPQLGMVPVSDADARARAQHPDLRVPVKGSPSRRNVADDGPRARGCPTTQSESCQRNASAPEPSPADTGPASEECVPFAAGEKKKKRTVREHCASRRTAAGHILVLIAVARGPGRSRGVPRAATVVGKEAPWQTPGRGLRSGIVWAGSVRQLRRRDGAGLSCTVIYMRKTGSRRPARGRTPAKDCPSKKRRGLALVPQ</sequence>
<evidence type="ECO:0000313" key="2">
    <source>
        <dbReference type="EMBL" id="MOY34789.1"/>
    </source>
</evidence>
<organism evidence="2">
    <name type="scientific">Ixodes scapularis</name>
    <name type="common">Black-legged tick</name>
    <name type="synonym">Deer tick</name>
    <dbReference type="NCBI Taxonomy" id="6945"/>
    <lineage>
        <taxon>Eukaryota</taxon>
        <taxon>Metazoa</taxon>
        <taxon>Ecdysozoa</taxon>
        <taxon>Arthropoda</taxon>
        <taxon>Chelicerata</taxon>
        <taxon>Arachnida</taxon>
        <taxon>Acari</taxon>
        <taxon>Parasitiformes</taxon>
        <taxon>Ixodida</taxon>
        <taxon>Ixodoidea</taxon>
        <taxon>Ixodidae</taxon>
        <taxon>Ixodinae</taxon>
        <taxon>Ixodes</taxon>
    </lineage>
</organism>
<name>A0A4D5RD34_IXOSC</name>
<proteinExistence type="predicted"/>
<accession>A0A4D5RD34</accession>
<feature type="region of interest" description="Disordered" evidence="1">
    <location>
        <begin position="56"/>
        <end position="115"/>
    </location>
</feature>
<feature type="compositionally biased region" description="Basic and acidic residues" evidence="1">
    <location>
        <begin position="56"/>
        <end position="66"/>
    </location>
</feature>
<reference evidence="2" key="1">
    <citation type="submission" date="2019-04" db="EMBL/GenBank/DDBJ databases">
        <title>An insight into the mialome of Ixodes scapularis.</title>
        <authorList>
            <person name="Ribeiro J.M."/>
            <person name="Mather T.N."/>
            <person name="Karim S."/>
        </authorList>
    </citation>
    <scope>NUCLEOTIDE SEQUENCE</scope>
</reference>
<evidence type="ECO:0000256" key="1">
    <source>
        <dbReference type="SAM" id="MobiDB-lite"/>
    </source>
</evidence>
<feature type="compositionally biased region" description="Polar residues" evidence="1">
    <location>
        <begin position="88"/>
        <end position="99"/>
    </location>
</feature>
<feature type="region of interest" description="Disordered" evidence="1">
    <location>
        <begin position="211"/>
        <end position="239"/>
    </location>
</feature>
<dbReference type="EMBL" id="GHJT01000818">
    <property type="protein sequence ID" value="MOY34789.1"/>
    <property type="molecule type" value="Transcribed_RNA"/>
</dbReference>
<protein>
    <submittedName>
        <fullName evidence="2">Uncharacterized protein</fullName>
    </submittedName>
</protein>
<dbReference type="AlphaFoldDB" id="A0A4D5RD34"/>